<reference evidence="3" key="1">
    <citation type="journal article" date="2019" name="Int. J. Syst. Evol. Microbiol.">
        <title>The Global Catalogue of Microorganisms (GCM) 10K type strain sequencing project: providing services to taxonomists for standard genome sequencing and annotation.</title>
        <authorList>
            <consortium name="The Broad Institute Genomics Platform"/>
            <consortium name="The Broad Institute Genome Sequencing Center for Infectious Disease"/>
            <person name="Wu L."/>
            <person name="Ma J."/>
        </authorList>
    </citation>
    <scope>NUCLEOTIDE SEQUENCE [LARGE SCALE GENOMIC DNA]</scope>
    <source>
        <strain evidence="3">JCM 16343</strain>
    </source>
</reference>
<evidence type="ECO:0000256" key="1">
    <source>
        <dbReference type="SAM" id="Phobius"/>
    </source>
</evidence>
<keyword evidence="1" id="KW-0812">Transmembrane</keyword>
<protein>
    <submittedName>
        <fullName evidence="2">Uncharacterized protein</fullName>
    </submittedName>
</protein>
<keyword evidence="3" id="KW-1185">Reference proteome</keyword>
<evidence type="ECO:0000313" key="2">
    <source>
        <dbReference type="EMBL" id="GAA0309559.1"/>
    </source>
</evidence>
<evidence type="ECO:0000313" key="3">
    <source>
        <dbReference type="Proteomes" id="UP001501787"/>
    </source>
</evidence>
<dbReference type="RefSeq" id="WP_201504124.1">
    <property type="nucleotide sequence ID" value="NZ_BAAAFR010000001.1"/>
</dbReference>
<accession>A0ABP3FBY9</accession>
<keyword evidence="1" id="KW-1133">Transmembrane helix</keyword>
<comment type="caution">
    <text evidence="2">The sequence shown here is derived from an EMBL/GenBank/DDBJ whole genome shotgun (WGS) entry which is preliminary data.</text>
</comment>
<sequence length="99" mass="11244">MGGNGGGVDDLCKETLGLDVVMLDSQNNSKIRHSLKYGTFVDILTQQLLMTNLFLCLSDGLFMKNTRRQKNTEQLRSAFWILSVLFIEWLIKNCLYPAV</sequence>
<gene>
    <name evidence="2" type="ORF">GCM10009129_03440</name>
</gene>
<dbReference type="Proteomes" id="UP001501787">
    <property type="component" value="Unassembled WGS sequence"/>
</dbReference>
<name>A0ABP3FBY9_9GAMM</name>
<keyword evidence="1" id="KW-0472">Membrane</keyword>
<proteinExistence type="predicted"/>
<organism evidence="2 3">
    <name type="scientific">Psychrobacter aestuarii</name>
    <dbReference type="NCBI Taxonomy" id="556327"/>
    <lineage>
        <taxon>Bacteria</taxon>
        <taxon>Pseudomonadati</taxon>
        <taxon>Pseudomonadota</taxon>
        <taxon>Gammaproteobacteria</taxon>
        <taxon>Moraxellales</taxon>
        <taxon>Moraxellaceae</taxon>
        <taxon>Psychrobacter</taxon>
    </lineage>
</organism>
<feature type="transmembrane region" description="Helical" evidence="1">
    <location>
        <begin position="43"/>
        <end position="63"/>
    </location>
</feature>
<dbReference type="EMBL" id="BAAAFR010000001">
    <property type="protein sequence ID" value="GAA0309559.1"/>
    <property type="molecule type" value="Genomic_DNA"/>
</dbReference>